<dbReference type="Proteomes" id="UP000192491">
    <property type="component" value="Unassembled WGS sequence"/>
</dbReference>
<dbReference type="EMBL" id="MTEJ01000721">
    <property type="protein sequence ID" value="OQW99006.1"/>
    <property type="molecule type" value="Genomic_DNA"/>
</dbReference>
<protein>
    <recommendedName>
        <fullName evidence="3">Addiction module antitoxin RelB</fullName>
    </recommendedName>
</protein>
<dbReference type="InterPro" id="IPR013406">
    <property type="entry name" value="CHP02574_addiction_mod"/>
</dbReference>
<accession>A0A1Y1Q7Z2</accession>
<gene>
    <name evidence="1" type="ORF">BWK73_51260</name>
</gene>
<proteinExistence type="predicted"/>
<dbReference type="Pfam" id="PF09720">
    <property type="entry name" value="Unstab_antitox"/>
    <property type="match status" value="1"/>
</dbReference>
<name>A0A1Y1Q7Z2_9GAMM</name>
<dbReference type="AlphaFoldDB" id="A0A1Y1Q7Z2"/>
<evidence type="ECO:0000313" key="1">
    <source>
        <dbReference type="EMBL" id="OQW99006.1"/>
    </source>
</evidence>
<evidence type="ECO:0000313" key="2">
    <source>
        <dbReference type="Proteomes" id="UP000192491"/>
    </source>
</evidence>
<organism evidence="1 2">
    <name type="scientific">Thiothrix lacustris</name>
    <dbReference type="NCBI Taxonomy" id="525917"/>
    <lineage>
        <taxon>Bacteria</taxon>
        <taxon>Pseudomonadati</taxon>
        <taxon>Pseudomonadota</taxon>
        <taxon>Gammaproteobacteria</taxon>
        <taxon>Thiotrichales</taxon>
        <taxon>Thiotrichaceae</taxon>
        <taxon>Thiothrix</taxon>
    </lineage>
</organism>
<evidence type="ECO:0008006" key="3">
    <source>
        <dbReference type="Google" id="ProtNLM"/>
    </source>
</evidence>
<comment type="caution">
    <text evidence="1">The sequence shown here is derived from an EMBL/GenBank/DDBJ whole genome shotgun (WGS) entry which is preliminary data.</text>
</comment>
<reference evidence="1 2" key="1">
    <citation type="submission" date="2017-01" db="EMBL/GenBank/DDBJ databases">
        <title>Novel large sulfur bacteria in the metagenomes of groundwater-fed chemosynthetic microbial mats in the Lake Huron basin.</title>
        <authorList>
            <person name="Sharrar A.M."/>
            <person name="Flood B.E."/>
            <person name="Bailey J.V."/>
            <person name="Jones D.S."/>
            <person name="Biddanda B."/>
            <person name="Ruberg S.A."/>
            <person name="Marcus D.N."/>
            <person name="Dick G.J."/>
        </authorList>
    </citation>
    <scope>NUCLEOTIDE SEQUENCE [LARGE SCALE GENOMIC DNA]</scope>
    <source>
        <strain evidence="1">A8</strain>
    </source>
</reference>
<sequence length="76" mass="8716">MAWSLDTLPLERMTLADKLALIERVWESLTQKNADFTSPAWHGELLRSRLTAVENGTVAFRPLDEVKQRLRRPTAP</sequence>